<comment type="function">
    <text evidence="10">Sterol O-acyltransferase that catalyzes the formation of stery esters.</text>
</comment>
<dbReference type="Pfam" id="PF03062">
    <property type="entry name" value="MBOAT"/>
    <property type="match status" value="1"/>
</dbReference>
<evidence type="ECO:0000313" key="16">
    <source>
        <dbReference type="Proteomes" id="UP000789572"/>
    </source>
</evidence>
<evidence type="ECO:0000256" key="9">
    <source>
        <dbReference type="ARBA" id="ARBA00023315"/>
    </source>
</evidence>
<feature type="transmembrane region" description="Helical" evidence="14">
    <location>
        <begin position="162"/>
        <end position="180"/>
    </location>
</feature>
<accession>A0A9N9CD45</accession>
<dbReference type="PIRSF" id="PIRSF000439">
    <property type="entry name" value="Oat_ACAT_DAG_ARE"/>
    <property type="match status" value="1"/>
</dbReference>
<feature type="compositionally biased region" description="Basic residues" evidence="13">
    <location>
        <begin position="30"/>
        <end position="42"/>
    </location>
</feature>
<feature type="transmembrane region" description="Helical" evidence="14">
    <location>
        <begin position="283"/>
        <end position="302"/>
    </location>
</feature>
<dbReference type="EMBL" id="CAJVPJ010001651">
    <property type="protein sequence ID" value="CAG8599271.1"/>
    <property type="molecule type" value="Genomic_DNA"/>
</dbReference>
<feature type="transmembrane region" description="Helical" evidence="14">
    <location>
        <begin position="349"/>
        <end position="374"/>
    </location>
</feature>
<keyword evidence="9 11" id="KW-0012">Acyltransferase</keyword>
<dbReference type="InterPro" id="IPR004299">
    <property type="entry name" value="MBOAT_fam"/>
</dbReference>
<feature type="region of interest" description="Disordered" evidence="13">
    <location>
        <begin position="1"/>
        <end position="44"/>
    </location>
</feature>
<feature type="transmembrane region" description="Helical" evidence="14">
    <location>
        <begin position="67"/>
        <end position="85"/>
    </location>
</feature>
<reference evidence="15" key="1">
    <citation type="submission" date="2021-06" db="EMBL/GenBank/DDBJ databases">
        <authorList>
            <person name="Kallberg Y."/>
            <person name="Tangrot J."/>
            <person name="Rosling A."/>
        </authorList>
    </citation>
    <scope>NUCLEOTIDE SEQUENCE</scope>
    <source>
        <strain evidence="15">IA702</strain>
    </source>
</reference>
<feature type="transmembrane region" description="Helical" evidence="14">
    <location>
        <begin position="200"/>
        <end position="217"/>
    </location>
</feature>
<evidence type="ECO:0000256" key="8">
    <source>
        <dbReference type="ARBA" id="ARBA00023136"/>
    </source>
</evidence>
<feature type="transmembrane region" description="Helical" evidence="14">
    <location>
        <begin position="238"/>
        <end position="256"/>
    </location>
</feature>
<evidence type="ECO:0000256" key="14">
    <source>
        <dbReference type="SAM" id="Phobius"/>
    </source>
</evidence>
<evidence type="ECO:0000256" key="1">
    <source>
        <dbReference type="ARBA" id="ARBA00004477"/>
    </source>
</evidence>
<evidence type="ECO:0000313" key="15">
    <source>
        <dbReference type="EMBL" id="CAG8599271.1"/>
    </source>
</evidence>
<proteinExistence type="inferred from homology"/>
<evidence type="ECO:0000256" key="5">
    <source>
        <dbReference type="ARBA" id="ARBA00022692"/>
    </source>
</evidence>
<dbReference type="GO" id="GO:0004144">
    <property type="term" value="F:diacylglycerol O-acyltransferase activity"/>
    <property type="evidence" value="ECO:0007669"/>
    <property type="project" value="TreeGrafter"/>
</dbReference>
<protein>
    <recommendedName>
        <fullName evidence="11">O-acyltransferase</fullName>
    </recommendedName>
</protein>
<evidence type="ECO:0000256" key="4">
    <source>
        <dbReference type="ARBA" id="ARBA00022679"/>
    </source>
</evidence>
<keyword evidence="16" id="KW-1185">Reference proteome</keyword>
<keyword evidence="4 11" id="KW-0808">Transferase</keyword>
<evidence type="ECO:0000256" key="11">
    <source>
        <dbReference type="PIRNR" id="PIRNR000439"/>
    </source>
</evidence>
<evidence type="ECO:0000256" key="10">
    <source>
        <dbReference type="ARBA" id="ARBA00023568"/>
    </source>
</evidence>
<dbReference type="GO" id="GO:0005789">
    <property type="term" value="C:endoplasmic reticulum membrane"/>
    <property type="evidence" value="ECO:0007669"/>
    <property type="project" value="UniProtKB-SubCell"/>
</dbReference>
<dbReference type="PANTHER" id="PTHR10408">
    <property type="entry name" value="STEROL O-ACYLTRANSFERASE"/>
    <property type="match status" value="1"/>
</dbReference>
<feature type="transmembrane region" description="Helical" evidence="14">
    <location>
        <begin position="386"/>
        <end position="404"/>
    </location>
</feature>
<evidence type="ECO:0000256" key="7">
    <source>
        <dbReference type="ARBA" id="ARBA00022989"/>
    </source>
</evidence>
<comment type="similarity">
    <text evidence="3 11">Belongs to the membrane-bound acyltransferase family. Sterol o-acyltransferase subfamily.</text>
</comment>
<keyword evidence="8 11" id="KW-0472">Membrane</keyword>
<sequence length="451" mass="51418">MSSNALSNGHQTLPPTSDRKPESAESSKATVKKKTSSRKSYRHTTAVHTTVAASVLSKEAPPASYRGFMNLAMLILAASNVRLIIENYLKYGFLMSRPGTFVPPSDYILFSITFIALPFNLFFAYLIEKMAVKPFLAELKRVKAQDQQPTLTPKILSVNRRAGILHIINITITILYPTLIDLRLNQVSSQDKNLESPYTVAYPNNITFGDILYFWFAPTLCYQPSYPRASQKFRLGFFLKRVGEILIACTMMYFLIEQYANPTLKNSVRAMDELALVNIVERLLKLSTTSLLIWLLMFYAFFHSYMNVLSEVLEFGDRTFYLDWWNSGSLETYWRLWNRPVYHWFKRHVYLPLVGQGVPPMVATLTVFTISAALHELMVGVPTHAIMGYAFGGMMAQIPLITLSKPLEKWRGKGSTLGNVLFWVSFCLVGQPACVLLYYYQWVITHRVEPA</sequence>
<organism evidence="15 16">
    <name type="scientific">Paraglomus occultum</name>
    <dbReference type="NCBI Taxonomy" id="144539"/>
    <lineage>
        <taxon>Eukaryota</taxon>
        <taxon>Fungi</taxon>
        <taxon>Fungi incertae sedis</taxon>
        <taxon>Mucoromycota</taxon>
        <taxon>Glomeromycotina</taxon>
        <taxon>Glomeromycetes</taxon>
        <taxon>Paraglomerales</taxon>
        <taxon>Paraglomeraceae</taxon>
        <taxon>Paraglomus</taxon>
    </lineage>
</organism>
<dbReference type="PANTHER" id="PTHR10408:SF7">
    <property type="entry name" value="DIACYLGLYCEROL O-ACYLTRANSFERASE 1"/>
    <property type="match status" value="1"/>
</dbReference>
<comment type="caution">
    <text evidence="15">The sequence shown here is derived from an EMBL/GenBank/DDBJ whole genome shotgun (WGS) entry which is preliminary data.</text>
</comment>
<dbReference type="InterPro" id="IPR014371">
    <property type="entry name" value="Oat_ACAT_DAG_ARE"/>
</dbReference>
<dbReference type="OrthoDB" id="10039049at2759"/>
<evidence type="ECO:0000256" key="13">
    <source>
        <dbReference type="SAM" id="MobiDB-lite"/>
    </source>
</evidence>
<comment type="subcellular location">
    <subcellularLocation>
        <location evidence="1 11">Endoplasmic reticulum membrane</location>
        <topology evidence="1 11">Multi-pass membrane protein</topology>
    </subcellularLocation>
</comment>
<feature type="transmembrane region" description="Helical" evidence="14">
    <location>
        <begin position="416"/>
        <end position="440"/>
    </location>
</feature>
<comment type="pathway">
    <text evidence="2">Lipid metabolism.</text>
</comment>
<keyword evidence="5 14" id="KW-0812">Transmembrane</keyword>
<evidence type="ECO:0000256" key="6">
    <source>
        <dbReference type="ARBA" id="ARBA00022824"/>
    </source>
</evidence>
<dbReference type="GO" id="GO:0019432">
    <property type="term" value="P:triglyceride biosynthetic process"/>
    <property type="evidence" value="ECO:0007669"/>
    <property type="project" value="TreeGrafter"/>
</dbReference>
<name>A0A9N9CD45_9GLOM</name>
<evidence type="ECO:0000256" key="3">
    <source>
        <dbReference type="ARBA" id="ARBA00009010"/>
    </source>
</evidence>
<feature type="compositionally biased region" description="Polar residues" evidence="13">
    <location>
        <begin position="1"/>
        <end position="15"/>
    </location>
</feature>
<evidence type="ECO:0000256" key="12">
    <source>
        <dbReference type="PIRSR" id="PIRSR000439-1"/>
    </source>
</evidence>
<feature type="transmembrane region" description="Helical" evidence="14">
    <location>
        <begin position="107"/>
        <end position="127"/>
    </location>
</feature>
<evidence type="ECO:0000256" key="2">
    <source>
        <dbReference type="ARBA" id="ARBA00005189"/>
    </source>
</evidence>
<dbReference type="AlphaFoldDB" id="A0A9N9CD45"/>
<feature type="active site" evidence="12">
    <location>
        <position position="375"/>
    </location>
</feature>
<gene>
    <name evidence="15" type="ORF">POCULU_LOCUS7377</name>
</gene>
<keyword evidence="7 14" id="KW-1133">Transmembrane helix</keyword>
<dbReference type="Proteomes" id="UP000789572">
    <property type="component" value="Unassembled WGS sequence"/>
</dbReference>
<keyword evidence="6 11" id="KW-0256">Endoplasmic reticulum</keyword>